<evidence type="ECO:0000256" key="15">
    <source>
        <dbReference type="SAM" id="MobiDB-lite"/>
    </source>
</evidence>
<keyword evidence="12" id="KW-0479">Metal-binding</keyword>
<keyword evidence="9 16" id="KW-1133">Transmembrane helix</keyword>
<evidence type="ECO:0000256" key="16">
    <source>
        <dbReference type="SAM" id="Phobius"/>
    </source>
</evidence>
<name>A0A850ZUZ9_SULDA</name>
<feature type="region of interest" description="Disordered" evidence="15">
    <location>
        <begin position="586"/>
        <end position="631"/>
    </location>
</feature>
<dbReference type="PRINTS" id="PR01204">
    <property type="entry name" value="GLY1TRNSPORT"/>
</dbReference>
<evidence type="ECO:0000256" key="8">
    <source>
        <dbReference type="ARBA" id="ARBA00022970"/>
    </source>
</evidence>
<organism evidence="17 18">
    <name type="scientific">Sula dactylatra</name>
    <name type="common">Masked booby</name>
    <dbReference type="NCBI Taxonomy" id="56068"/>
    <lineage>
        <taxon>Eukaryota</taxon>
        <taxon>Metazoa</taxon>
        <taxon>Chordata</taxon>
        <taxon>Craniata</taxon>
        <taxon>Vertebrata</taxon>
        <taxon>Euteleostomi</taxon>
        <taxon>Archelosauria</taxon>
        <taxon>Archosauria</taxon>
        <taxon>Dinosauria</taxon>
        <taxon>Saurischia</taxon>
        <taxon>Theropoda</taxon>
        <taxon>Coelurosauria</taxon>
        <taxon>Aves</taxon>
        <taxon>Neognathae</taxon>
        <taxon>Neoaves</taxon>
        <taxon>Aequornithes</taxon>
        <taxon>Suliformes</taxon>
        <taxon>Sulidae</taxon>
        <taxon>Sula</taxon>
    </lineage>
</organism>
<dbReference type="Pfam" id="PF00209">
    <property type="entry name" value="SNF"/>
    <property type="match status" value="1"/>
</dbReference>
<keyword evidence="10 16" id="KW-0472">Membrane</keyword>
<dbReference type="GO" id="GO:0006836">
    <property type="term" value="P:neurotransmitter transport"/>
    <property type="evidence" value="ECO:0007669"/>
    <property type="project" value="UniProtKB-KW"/>
</dbReference>
<dbReference type="PANTHER" id="PTHR11616:SF263">
    <property type="entry name" value="SODIUM- AND CHLORIDE-DEPENDENT GLYCINE TRANSPORTER 1"/>
    <property type="match status" value="1"/>
</dbReference>
<keyword evidence="3 14" id="KW-0813">Transport</keyword>
<keyword evidence="12" id="KW-0915">Sodium</keyword>
<dbReference type="CDD" id="cd11498">
    <property type="entry name" value="SLC6sbd_GlyT1"/>
    <property type="match status" value="1"/>
</dbReference>
<dbReference type="GO" id="GO:0089718">
    <property type="term" value="P:amino acid import across plasma membrane"/>
    <property type="evidence" value="ECO:0007669"/>
    <property type="project" value="TreeGrafter"/>
</dbReference>
<keyword evidence="13" id="KW-1015">Disulfide bond</keyword>
<reference evidence="17" key="1">
    <citation type="submission" date="2019-10" db="EMBL/GenBank/DDBJ databases">
        <title>Bird 10,000 Genomes (B10K) Project - Family phase.</title>
        <authorList>
            <person name="Zhang G."/>
        </authorList>
    </citation>
    <scope>NUCLEOTIDE SEQUENCE</scope>
    <source>
        <strain evidence="17">B10K-DU-002-49</strain>
        <tissue evidence="17">Muscle</tissue>
    </source>
</reference>
<evidence type="ECO:0000256" key="1">
    <source>
        <dbReference type="ARBA" id="ARBA00004651"/>
    </source>
</evidence>
<sequence length="631" mass="70062">MADKCSEGLLNGAVPGERGKQDKSIKRGNWGNQIEFVLTSVGYAVGLGNVWRFPYLCYRNGGGAFMFPYFIMLVFCGIPLFFMELSFGQFASQGCLGVWRVSPMFKGVGYGMMVVSTYIGIYYNVVICIAFYYFFVSMTRVLPWAYCSNTWNTADCMGVLNLSSRAALNISHLFNATQKRTSPSEEYWRRYVLKLSDDIGNLGEVRLPLLGCLGVSWVVVFLCLIKGVKSSGKVVYFTATFPYVVLTILFVRGITLEGALTGITYYLTPQWDKILNAKVWGDAASQIFYSLGCAWGGLITMASYNKFHNNCYRDSIIISITNCATSVYAGFVIFSILGFMASHLGVDISKVADHGPGLAFVAYPEALTLLPISPLWSILFFFMLILLGLGTQFCLLETLVTAIVDEVGNEWIIRRKTFVTLGVAVAGFLLGVPLTTQAGIYWLLLMDNYAASFSLVIISCIMCVAIMYIYGHRNYFKDIEMMLGFPPPLFFQICWRFVSPAIIFFILIFTVIQYQPISYNDYVYPTWAISIGFLMALSSVICIPIYAIYKVCRSEGGTLLERLKNATKASKDWGPALAEHRSGRYAPAFSPSTESHLEVQPLQPEKGRSEAAAASPVQGSNGSAHSQDSRL</sequence>
<dbReference type="InterPro" id="IPR000175">
    <property type="entry name" value="Na/ntran_symport"/>
</dbReference>
<dbReference type="PROSITE" id="PS50267">
    <property type="entry name" value="NA_NEUROTRAN_SYMP_3"/>
    <property type="match status" value="1"/>
</dbReference>
<feature type="transmembrane region" description="Helical" evidence="16">
    <location>
        <begin position="287"/>
        <end position="304"/>
    </location>
</feature>
<comment type="similarity">
    <text evidence="2">Belongs to the sodium:neurotransmitter symporter (SNF) (TC 2.A.22) family. SLC6A9 subfamily.</text>
</comment>
<keyword evidence="6" id="KW-0532">Neurotransmitter transport</keyword>
<evidence type="ECO:0000256" key="7">
    <source>
        <dbReference type="ARBA" id="ARBA00022847"/>
    </source>
</evidence>
<feature type="transmembrane region" description="Helical" evidence="16">
    <location>
        <begin position="449"/>
        <end position="469"/>
    </location>
</feature>
<feature type="compositionally biased region" description="Polar residues" evidence="15">
    <location>
        <begin position="617"/>
        <end position="631"/>
    </location>
</feature>
<feature type="binding site" evidence="12">
    <location>
        <position position="42"/>
    </location>
    <ligand>
        <name>Na(+)</name>
        <dbReference type="ChEBI" id="CHEBI:29101"/>
        <label>1</label>
    </ligand>
</feature>
<evidence type="ECO:0000256" key="9">
    <source>
        <dbReference type="ARBA" id="ARBA00022989"/>
    </source>
</evidence>
<feature type="binding site" evidence="12">
    <location>
        <position position="322"/>
    </location>
    <ligand>
        <name>Na(+)</name>
        <dbReference type="ChEBI" id="CHEBI:29101"/>
        <label>1</label>
    </ligand>
</feature>
<evidence type="ECO:0000256" key="5">
    <source>
        <dbReference type="ARBA" id="ARBA00022692"/>
    </source>
</evidence>
<dbReference type="InterPro" id="IPR037272">
    <property type="entry name" value="SNS_sf"/>
</dbReference>
<keyword evidence="7 14" id="KW-0769">Symport</keyword>
<dbReference type="SUPFAM" id="SSF161070">
    <property type="entry name" value="SNF-like"/>
    <property type="match status" value="1"/>
</dbReference>
<evidence type="ECO:0000256" key="3">
    <source>
        <dbReference type="ARBA" id="ARBA00022448"/>
    </source>
</evidence>
<feature type="non-terminal residue" evidence="17">
    <location>
        <position position="1"/>
    </location>
</feature>
<protein>
    <recommendedName>
        <fullName evidence="14">Transporter</fullName>
    </recommendedName>
</protein>
<keyword evidence="5 14" id="KW-0812">Transmembrane</keyword>
<dbReference type="PRINTS" id="PR00176">
    <property type="entry name" value="NANEUSMPORT"/>
</dbReference>
<keyword evidence="4" id="KW-1003">Cell membrane</keyword>
<evidence type="ECO:0000256" key="14">
    <source>
        <dbReference type="RuleBase" id="RU003732"/>
    </source>
</evidence>
<gene>
    <name evidence="17" type="primary">Slc6a9</name>
    <name evidence="17" type="ORF">SULDAC_R07294</name>
</gene>
<dbReference type="GO" id="GO:0046872">
    <property type="term" value="F:metal ion binding"/>
    <property type="evidence" value="ECO:0007669"/>
    <property type="project" value="UniProtKB-KW"/>
</dbReference>
<feature type="binding site" evidence="12">
    <location>
        <position position="49"/>
    </location>
    <ligand>
        <name>Na(+)</name>
        <dbReference type="ChEBI" id="CHEBI:29101"/>
        <label>2</label>
    </ligand>
</feature>
<feature type="transmembrane region" description="Helical" evidence="16">
    <location>
        <begin position="316"/>
        <end position="341"/>
    </location>
</feature>
<feature type="transmembrane region" description="Helical" evidence="16">
    <location>
        <begin position="240"/>
        <end position="267"/>
    </location>
</feature>
<dbReference type="GO" id="GO:0005283">
    <property type="term" value="F:amino acid:sodium symporter activity"/>
    <property type="evidence" value="ECO:0007669"/>
    <property type="project" value="InterPro"/>
</dbReference>
<evidence type="ECO:0000313" key="17">
    <source>
        <dbReference type="EMBL" id="NWI24511.1"/>
    </source>
</evidence>
<feature type="transmembrane region" description="Helical" evidence="16">
    <location>
        <begin position="66"/>
        <end position="87"/>
    </location>
</feature>
<feature type="transmembrane region" description="Helical" evidence="16">
    <location>
        <begin position="417"/>
        <end position="443"/>
    </location>
</feature>
<feature type="binding site" evidence="12">
    <location>
        <position position="290"/>
    </location>
    <ligand>
        <name>Na(+)</name>
        <dbReference type="ChEBI" id="CHEBI:29101"/>
        <label>1</label>
    </ligand>
</feature>
<feature type="binding site" evidence="12">
    <location>
        <position position="44"/>
    </location>
    <ligand>
        <name>Na(+)</name>
        <dbReference type="ChEBI" id="CHEBI:29101"/>
        <label>2</label>
    </ligand>
</feature>
<keyword evidence="18" id="KW-1185">Reference proteome</keyword>
<feature type="region of interest" description="Disordered" evidence="15">
    <location>
        <begin position="1"/>
        <end position="25"/>
    </location>
</feature>
<feature type="binding site" evidence="12">
    <location>
        <position position="387"/>
    </location>
    <ligand>
        <name>Na(+)</name>
        <dbReference type="ChEBI" id="CHEBI:29101"/>
        <label>1</label>
    </ligand>
</feature>
<evidence type="ECO:0000256" key="4">
    <source>
        <dbReference type="ARBA" id="ARBA00022475"/>
    </source>
</evidence>
<feature type="transmembrane region" description="Helical" evidence="16">
    <location>
        <begin position="524"/>
        <end position="549"/>
    </location>
</feature>
<evidence type="ECO:0000256" key="6">
    <source>
        <dbReference type="ARBA" id="ARBA00022775"/>
    </source>
</evidence>
<dbReference type="PROSITE" id="PS00610">
    <property type="entry name" value="NA_NEUROTRAN_SYMP_1"/>
    <property type="match status" value="1"/>
</dbReference>
<evidence type="ECO:0000256" key="12">
    <source>
        <dbReference type="PIRSR" id="PIRSR600175-1"/>
    </source>
</evidence>
<dbReference type="PROSITE" id="PS00754">
    <property type="entry name" value="NA_NEUROTRAN_SYMP_2"/>
    <property type="match status" value="1"/>
</dbReference>
<feature type="binding site" evidence="12">
    <location>
        <position position="45"/>
    </location>
    <ligand>
        <name>Na(+)</name>
        <dbReference type="ChEBI" id="CHEBI:29101"/>
        <label>1</label>
    </ligand>
</feature>
<evidence type="ECO:0000313" key="18">
    <source>
        <dbReference type="Proteomes" id="UP000619137"/>
    </source>
</evidence>
<evidence type="ECO:0000256" key="11">
    <source>
        <dbReference type="ARBA" id="ARBA00049241"/>
    </source>
</evidence>
<dbReference type="PANTHER" id="PTHR11616">
    <property type="entry name" value="SODIUM/CHLORIDE DEPENDENT TRANSPORTER"/>
    <property type="match status" value="1"/>
</dbReference>
<feature type="transmembrane region" description="Helical" evidence="16">
    <location>
        <begin position="375"/>
        <end position="396"/>
    </location>
</feature>
<dbReference type="AlphaFoldDB" id="A0A850ZUZ9"/>
<evidence type="ECO:0000256" key="2">
    <source>
        <dbReference type="ARBA" id="ARBA00010056"/>
    </source>
</evidence>
<feature type="transmembrane region" description="Helical" evidence="16">
    <location>
        <begin position="108"/>
        <end position="135"/>
    </location>
</feature>
<dbReference type="EMBL" id="WEKW01006279">
    <property type="protein sequence ID" value="NWI24511.1"/>
    <property type="molecule type" value="Genomic_DNA"/>
</dbReference>
<evidence type="ECO:0000256" key="13">
    <source>
        <dbReference type="PIRSR" id="PIRSR600175-2"/>
    </source>
</evidence>
<accession>A0A850ZUZ9</accession>
<dbReference type="Proteomes" id="UP000619137">
    <property type="component" value="Unassembled WGS sequence"/>
</dbReference>
<feature type="transmembrane region" description="Helical" evidence="16">
    <location>
        <begin position="489"/>
        <end position="512"/>
    </location>
</feature>
<comment type="caution">
    <text evidence="17">The sequence shown here is derived from an EMBL/GenBank/DDBJ whole genome shotgun (WGS) entry which is preliminary data.</text>
</comment>
<keyword evidence="8" id="KW-0029">Amino-acid transport</keyword>
<comment type="catalytic activity">
    <reaction evidence="11">
        <text>glycine(out) + chloride(out) + 2 Na(+)(out) = glycine(in) + chloride(in) + 2 Na(+)(in)</text>
        <dbReference type="Rhea" id="RHEA:70691"/>
        <dbReference type="ChEBI" id="CHEBI:17996"/>
        <dbReference type="ChEBI" id="CHEBI:29101"/>
        <dbReference type="ChEBI" id="CHEBI:57305"/>
    </reaction>
</comment>
<evidence type="ECO:0000256" key="10">
    <source>
        <dbReference type="ARBA" id="ARBA00023136"/>
    </source>
</evidence>
<comment type="subcellular location">
    <subcellularLocation>
        <location evidence="1">Cell membrane</location>
        <topology evidence="1">Multi-pass membrane protein</topology>
    </subcellularLocation>
</comment>
<feature type="disulfide bond" evidence="13">
    <location>
        <begin position="147"/>
        <end position="156"/>
    </location>
</feature>
<dbReference type="InterPro" id="IPR003028">
    <property type="entry name" value="Na/ntran_symport_glycine_GLY1"/>
</dbReference>
<dbReference type="GO" id="GO:0005886">
    <property type="term" value="C:plasma membrane"/>
    <property type="evidence" value="ECO:0007669"/>
    <property type="project" value="UniProtKB-SubCell"/>
</dbReference>
<proteinExistence type="inferred from homology"/>
<feature type="non-terminal residue" evidence="17">
    <location>
        <position position="631"/>
    </location>
</feature>